<comment type="function">
    <text evidence="7">Tyrosine protein phosphatase which functions as a dosage-dependent inducer of mitotic progression.</text>
</comment>
<name>A0A151MI37_ALLMI</name>
<dbReference type="GO" id="GO:0005737">
    <property type="term" value="C:cytoplasm"/>
    <property type="evidence" value="ECO:0007669"/>
    <property type="project" value="TreeGrafter"/>
</dbReference>
<dbReference type="PROSITE" id="PS50206">
    <property type="entry name" value="RHODANESE_3"/>
    <property type="match status" value="1"/>
</dbReference>
<feature type="domain" description="Rhodanese" evidence="9">
    <location>
        <begin position="309"/>
        <end position="416"/>
    </location>
</feature>
<keyword evidence="3 7" id="KW-0498">Mitosis</keyword>
<evidence type="ECO:0000256" key="4">
    <source>
        <dbReference type="ARBA" id="ARBA00022801"/>
    </source>
</evidence>
<dbReference type="InterPro" id="IPR000751">
    <property type="entry name" value="MPI_Phosphatase"/>
</dbReference>
<dbReference type="EMBL" id="AKHW03006120">
    <property type="protein sequence ID" value="KYO24143.1"/>
    <property type="molecule type" value="Genomic_DNA"/>
</dbReference>
<organism evidence="10 11">
    <name type="scientific">Alligator mississippiensis</name>
    <name type="common">American alligator</name>
    <dbReference type="NCBI Taxonomy" id="8496"/>
    <lineage>
        <taxon>Eukaryota</taxon>
        <taxon>Metazoa</taxon>
        <taxon>Chordata</taxon>
        <taxon>Craniata</taxon>
        <taxon>Vertebrata</taxon>
        <taxon>Euteleostomi</taxon>
        <taxon>Archelosauria</taxon>
        <taxon>Archosauria</taxon>
        <taxon>Crocodylia</taxon>
        <taxon>Alligatoridae</taxon>
        <taxon>Alligatorinae</taxon>
        <taxon>Alligator</taxon>
    </lineage>
</organism>
<evidence type="ECO:0000259" key="9">
    <source>
        <dbReference type="PROSITE" id="PS50206"/>
    </source>
</evidence>
<keyword evidence="11" id="KW-1185">Reference proteome</keyword>
<dbReference type="PANTHER" id="PTHR10828:SF64">
    <property type="entry name" value="M-PHASE INDUCER PHOSPHATASE 3"/>
    <property type="match status" value="1"/>
</dbReference>
<dbReference type="FunFam" id="3.40.250.10:FF:000004">
    <property type="entry name" value="M-phase inducer phosphatase 1 isoform X1"/>
    <property type="match status" value="1"/>
</dbReference>
<keyword evidence="5 7" id="KW-0904">Protein phosphatase</keyword>
<evidence type="ECO:0000256" key="7">
    <source>
        <dbReference type="RuleBase" id="RU368028"/>
    </source>
</evidence>
<keyword evidence="4 7" id="KW-0378">Hydrolase</keyword>
<gene>
    <name evidence="10" type="primary">CDC25C</name>
    <name evidence="10" type="ORF">Y1Q_0011362</name>
</gene>
<evidence type="ECO:0000313" key="10">
    <source>
        <dbReference type="EMBL" id="KYO24143.1"/>
    </source>
</evidence>
<dbReference type="Pfam" id="PF06617">
    <property type="entry name" value="M-inducer_phosp"/>
    <property type="match status" value="1"/>
</dbReference>
<evidence type="ECO:0000256" key="2">
    <source>
        <dbReference type="ARBA" id="ARBA00022618"/>
    </source>
</evidence>
<dbReference type="SMART" id="SM00450">
    <property type="entry name" value="RHOD"/>
    <property type="match status" value="1"/>
</dbReference>
<dbReference type="Gene3D" id="3.40.250.10">
    <property type="entry name" value="Rhodanese-like domain"/>
    <property type="match status" value="1"/>
</dbReference>
<dbReference type="EC" id="3.1.3.48" evidence="7"/>
<dbReference type="PRINTS" id="PR00716">
    <property type="entry name" value="MPIPHPHTASE"/>
</dbReference>
<accession>A0A151MI37</accession>
<dbReference type="CDD" id="cd01530">
    <property type="entry name" value="Cdc25"/>
    <property type="match status" value="1"/>
</dbReference>
<evidence type="ECO:0000256" key="5">
    <source>
        <dbReference type="ARBA" id="ARBA00022912"/>
    </source>
</evidence>
<keyword evidence="6 7" id="KW-0131">Cell cycle</keyword>
<comment type="similarity">
    <text evidence="1 7">Belongs to the MPI phosphatase family.</text>
</comment>
<evidence type="ECO:0000256" key="6">
    <source>
        <dbReference type="ARBA" id="ARBA00023306"/>
    </source>
</evidence>
<protein>
    <recommendedName>
        <fullName evidence="7">M-phase inducer phosphatase</fullName>
        <ecNumber evidence="7">3.1.3.48</ecNumber>
    </recommendedName>
</protein>
<evidence type="ECO:0000256" key="3">
    <source>
        <dbReference type="ARBA" id="ARBA00022776"/>
    </source>
</evidence>
<dbReference type="GO" id="GO:0004725">
    <property type="term" value="F:protein tyrosine phosphatase activity"/>
    <property type="evidence" value="ECO:0007669"/>
    <property type="project" value="UniProtKB-UniRule"/>
</dbReference>
<evidence type="ECO:0000256" key="8">
    <source>
        <dbReference type="SAM" id="MobiDB-lite"/>
    </source>
</evidence>
<dbReference type="GO" id="GO:0005634">
    <property type="term" value="C:nucleus"/>
    <property type="evidence" value="ECO:0007669"/>
    <property type="project" value="TreeGrafter"/>
</dbReference>
<comment type="caution">
    <text evidence="10">The sequence shown here is derived from an EMBL/GenBank/DDBJ whole genome shotgun (WGS) entry which is preliminary data.</text>
</comment>
<dbReference type="InterPro" id="IPR036873">
    <property type="entry name" value="Rhodanese-like_dom_sf"/>
</dbReference>
<dbReference type="SUPFAM" id="SSF52821">
    <property type="entry name" value="Rhodanese/Cell cycle control phosphatase"/>
    <property type="match status" value="1"/>
</dbReference>
<dbReference type="Pfam" id="PF00581">
    <property type="entry name" value="Rhodanese"/>
    <property type="match status" value="1"/>
</dbReference>
<dbReference type="PANTHER" id="PTHR10828">
    <property type="entry name" value="M-PHASE INDUCER PHOSPHATASE DUAL SPECIFICITY PHOSPHATASE CDC25"/>
    <property type="match status" value="1"/>
</dbReference>
<proteinExistence type="inferred from homology"/>
<evidence type="ECO:0000256" key="1">
    <source>
        <dbReference type="ARBA" id="ARBA00011065"/>
    </source>
</evidence>
<evidence type="ECO:0000313" key="11">
    <source>
        <dbReference type="Proteomes" id="UP000050525"/>
    </source>
</evidence>
<keyword evidence="2 7" id="KW-0132">Cell division</keyword>
<reference evidence="10 11" key="1">
    <citation type="journal article" date="2012" name="Genome Biol.">
        <title>Sequencing three crocodilian genomes to illuminate the evolution of archosaurs and amniotes.</title>
        <authorList>
            <person name="St John J.A."/>
            <person name="Braun E.L."/>
            <person name="Isberg S.R."/>
            <person name="Miles L.G."/>
            <person name="Chong A.Y."/>
            <person name="Gongora J."/>
            <person name="Dalzell P."/>
            <person name="Moran C."/>
            <person name="Bed'hom B."/>
            <person name="Abzhanov A."/>
            <person name="Burgess S.C."/>
            <person name="Cooksey A.M."/>
            <person name="Castoe T.A."/>
            <person name="Crawford N.G."/>
            <person name="Densmore L.D."/>
            <person name="Drew J.C."/>
            <person name="Edwards S.V."/>
            <person name="Faircloth B.C."/>
            <person name="Fujita M.K."/>
            <person name="Greenwold M.J."/>
            <person name="Hoffmann F.G."/>
            <person name="Howard J.M."/>
            <person name="Iguchi T."/>
            <person name="Janes D.E."/>
            <person name="Khan S.Y."/>
            <person name="Kohno S."/>
            <person name="de Koning A.J."/>
            <person name="Lance S.L."/>
            <person name="McCarthy F.M."/>
            <person name="McCormack J.E."/>
            <person name="Merchant M.E."/>
            <person name="Peterson D.G."/>
            <person name="Pollock D.D."/>
            <person name="Pourmand N."/>
            <person name="Raney B.J."/>
            <person name="Roessler K.A."/>
            <person name="Sanford J.R."/>
            <person name="Sawyer R.H."/>
            <person name="Schmidt C.J."/>
            <person name="Triplett E.W."/>
            <person name="Tuberville T.D."/>
            <person name="Venegas-Anaya M."/>
            <person name="Howard J.T."/>
            <person name="Jarvis E.D."/>
            <person name="Guillette L.J.Jr."/>
            <person name="Glenn T.C."/>
            <person name="Green R.E."/>
            <person name="Ray D.A."/>
        </authorList>
    </citation>
    <scope>NUCLEOTIDE SEQUENCE [LARGE SCALE GENOMIC DNA]</scope>
    <source>
        <strain evidence="10">KSC_2009_1</strain>
    </source>
</reference>
<dbReference type="GO" id="GO:0010971">
    <property type="term" value="P:positive regulation of G2/M transition of mitotic cell cycle"/>
    <property type="evidence" value="ECO:0007669"/>
    <property type="project" value="TreeGrafter"/>
</dbReference>
<sequence length="458" mass="52011">MYDTARPGQARPAPPLGACATPTCGVDKLHVRPLAGRTDAPGRGQGPESQRQCLRSLPPQVRCSTPGAMYCESSEMASPLMSMAKEGGWFKHPGWHVSKSLLFHKEVMDPLTCLTAPLDVRSLESEMTELGSPIAEVESYAHRTADHSASFAAFFPDEQEDMEIPVAGNQSSSMAVLLSGPLLTQDINVSEVSVNRSRLYRSPSMPEKLDRPALKRIVKGQDNETPVKVKRRCSLIQEEPEGGATLKKTASLSDMEITKILDQDHGLRQLIGDFSKVYALPTVTGRHQDLRYIIPETVAALLFGQFQSLIEMFYIIDCRYPYEYLGGHIKGALNLHRQEDLFELFLKRPLFPSMPQKRIVLVFHCEFSSERGPKMCRYLREEDRAMNEYPALHYPEMYVLKGGYKEFFPEYKELCEPQSYCPMHHQDFKTELLKFRTKSKSWAGERKRRDQITRLMKL</sequence>
<dbReference type="GO" id="GO:0051301">
    <property type="term" value="P:cell division"/>
    <property type="evidence" value="ECO:0007669"/>
    <property type="project" value="UniProtKB-UniRule"/>
</dbReference>
<dbReference type="AlphaFoldDB" id="A0A151MI37"/>
<feature type="region of interest" description="Disordered" evidence="8">
    <location>
        <begin position="34"/>
        <end position="56"/>
    </location>
</feature>
<dbReference type="InterPro" id="IPR001763">
    <property type="entry name" value="Rhodanese-like_dom"/>
</dbReference>
<dbReference type="Proteomes" id="UP000050525">
    <property type="component" value="Unassembled WGS sequence"/>
</dbReference>
<comment type="catalytic activity">
    <reaction evidence="7">
        <text>O-phospho-L-tyrosyl-[protein] + H2O = L-tyrosyl-[protein] + phosphate</text>
        <dbReference type="Rhea" id="RHEA:10684"/>
        <dbReference type="Rhea" id="RHEA-COMP:10136"/>
        <dbReference type="Rhea" id="RHEA-COMP:20101"/>
        <dbReference type="ChEBI" id="CHEBI:15377"/>
        <dbReference type="ChEBI" id="CHEBI:43474"/>
        <dbReference type="ChEBI" id="CHEBI:46858"/>
        <dbReference type="ChEBI" id="CHEBI:61978"/>
        <dbReference type="EC" id="3.1.3.48"/>
    </reaction>
</comment>
<dbReference type="GO" id="GO:0110032">
    <property type="term" value="P:positive regulation of G2/MI transition of meiotic cell cycle"/>
    <property type="evidence" value="ECO:0007669"/>
    <property type="project" value="TreeGrafter"/>
</dbReference>
<dbReference type="GO" id="GO:0000086">
    <property type="term" value="P:G2/M transition of mitotic cell cycle"/>
    <property type="evidence" value="ECO:0007669"/>
    <property type="project" value="TreeGrafter"/>
</dbReference>